<dbReference type="Proteomes" id="UP000823900">
    <property type="component" value="Unassembled WGS sequence"/>
</dbReference>
<gene>
    <name evidence="2" type="ORF">IAA07_07545</name>
</gene>
<reference evidence="2" key="1">
    <citation type="journal article" date="2021" name="PeerJ">
        <title>Extensive microbial diversity within the chicken gut microbiome revealed by metagenomics and culture.</title>
        <authorList>
            <person name="Gilroy R."/>
            <person name="Ravi A."/>
            <person name="Getino M."/>
            <person name="Pursley I."/>
            <person name="Horton D.L."/>
            <person name="Alikhan N.F."/>
            <person name="Baker D."/>
            <person name="Gharbi K."/>
            <person name="Hall N."/>
            <person name="Watson M."/>
            <person name="Adriaenssens E.M."/>
            <person name="Foster-Nyarko E."/>
            <person name="Jarju S."/>
            <person name="Secka A."/>
            <person name="Antonio M."/>
            <person name="Oren A."/>
            <person name="Chaudhuri R.R."/>
            <person name="La Ragione R."/>
            <person name="Hildebrand F."/>
            <person name="Pallen M.J."/>
        </authorList>
    </citation>
    <scope>NUCLEOTIDE SEQUENCE</scope>
    <source>
        <strain evidence="2">CHK178-16964</strain>
    </source>
</reference>
<dbReference type="EMBL" id="DWZA01000065">
    <property type="protein sequence ID" value="HJA71419.1"/>
    <property type="molecule type" value="Genomic_DNA"/>
</dbReference>
<name>A0A9D2HJ45_9FIRM</name>
<dbReference type="AlphaFoldDB" id="A0A9D2HJ45"/>
<evidence type="ECO:0000313" key="2">
    <source>
        <dbReference type="EMBL" id="HJA71419.1"/>
    </source>
</evidence>
<accession>A0A9D2HJ45</accession>
<proteinExistence type="predicted"/>
<comment type="caution">
    <text evidence="2">The sequence shown here is derived from an EMBL/GenBank/DDBJ whole genome shotgun (WGS) entry which is preliminary data.</text>
</comment>
<organism evidence="2 3">
    <name type="scientific">Candidatus Lachnoclostridium stercoravium</name>
    <dbReference type="NCBI Taxonomy" id="2838633"/>
    <lineage>
        <taxon>Bacteria</taxon>
        <taxon>Bacillati</taxon>
        <taxon>Bacillota</taxon>
        <taxon>Clostridia</taxon>
        <taxon>Lachnospirales</taxon>
        <taxon>Lachnospiraceae</taxon>
    </lineage>
</organism>
<evidence type="ECO:0000256" key="1">
    <source>
        <dbReference type="SAM" id="MobiDB-lite"/>
    </source>
</evidence>
<feature type="region of interest" description="Disordered" evidence="1">
    <location>
        <begin position="1"/>
        <end position="22"/>
    </location>
</feature>
<feature type="compositionally biased region" description="Basic and acidic residues" evidence="1">
    <location>
        <begin position="1"/>
        <end position="12"/>
    </location>
</feature>
<protein>
    <submittedName>
        <fullName evidence="2">Uncharacterized protein</fullName>
    </submittedName>
</protein>
<sequence>MGQKIKLKENKTKIKKPSQNESRGCISEQYPWFSFRYMTQNSNYSLKFLDSLDCSYREKTLKGLYMRLEELSKQPWIYWQEKRKSTGTETINIDQLNFSANADANFTKDMKAYVFRFDTYQGNNSGRIIGVKLSPCAVLHIIGYDFDFSAYSHG</sequence>
<evidence type="ECO:0000313" key="3">
    <source>
        <dbReference type="Proteomes" id="UP000823900"/>
    </source>
</evidence>
<reference evidence="2" key="2">
    <citation type="submission" date="2021-04" db="EMBL/GenBank/DDBJ databases">
        <authorList>
            <person name="Gilroy R."/>
        </authorList>
    </citation>
    <scope>NUCLEOTIDE SEQUENCE</scope>
    <source>
        <strain evidence="2">CHK178-16964</strain>
    </source>
</reference>